<dbReference type="Proteomes" id="UP000619788">
    <property type="component" value="Unassembled WGS sequence"/>
</dbReference>
<organism evidence="1 2">
    <name type="scientific">Planobispora siamensis</name>
    <dbReference type="NCBI Taxonomy" id="936338"/>
    <lineage>
        <taxon>Bacteria</taxon>
        <taxon>Bacillati</taxon>
        <taxon>Actinomycetota</taxon>
        <taxon>Actinomycetes</taxon>
        <taxon>Streptosporangiales</taxon>
        <taxon>Streptosporangiaceae</taxon>
        <taxon>Planobispora</taxon>
    </lineage>
</organism>
<sequence length="75" mass="8394">MRSATELRRLETVSSVMARTGMYARDGREMETVGRMLLEDLCFVDGRDDHFATVSGMLADRYGEFGVHGPFAAVF</sequence>
<dbReference type="AlphaFoldDB" id="A0A8J3SM61"/>
<keyword evidence="2" id="KW-1185">Reference proteome</keyword>
<proteinExistence type="predicted"/>
<evidence type="ECO:0000313" key="2">
    <source>
        <dbReference type="Proteomes" id="UP000619788"/>
    </source>
</evidence>
<reference evidence="1 2" key="1">
    <citation type="submission" date="2021-01" db="EMBL/GenBank/DDBJ databases">
        <title>Whole genome shotgun sequence of Planobispora siamensis NBRC 107568.</title>
        <authorList>
            <person name="Komaki H."/>
            <person name="Tamura T."/>
        </authorList>
    </citation>
    <scope>NUCLEOTIDE SEQUENCE [LARGE SCALE GENOMIC DNA]</scope>
    <source>
        <strain evidence="1 2">NBRC 107568</strain>
    </source>
</reference>
<name>A0A8J3SM61_9ACTN</name>
<dbReference type="RefSeq" id="WP_204068816.1">
    <property type="nucleotide sequence ID" value="NZ_BOOJ01000071.1"/>
</dbReference>
<comment type="caution">
    <text evidence="1">The sequence shown here is derived from an EMBL/GenBank/DDBJ whole genome shotgun (WGS) entry which is preliminary data.</text>
</comment>
<protein>
    <submittedName>
        <fullName evidence="1">Uncharacterized protein</fullName>
    </submittedName>
</protein>
<gene>
    <name evidence="1" type="ORF">Psi01_74170</name>
</gene>
<dbReference type="EMBL" id="BOOJ01000071">
    <property type="protein sequence ID" value="GIH96787.1"/>
    <property type="molecule type" value="Genomic_DNA"/>
</dbReference>
<evidence type="ECO:0000313" key="1">
    <source>
        <dbReference type="EMBL" id="GIH96787.1"/>
    </source>
</evidence>
<accession>A0A8J3SM61</accession>